<dbReference type="SUPFAM" id="SSF53335">
    <property type="entry name" value="S-adenosyl-L-methionine-dependent methyltransferases"/>
    <property type="match status" value="1"/>
</dbReference>
<feature type="domain" description="DNA methylase adenine-specific" evidence="1">
    <location>
        <begin position="51"/>
        <end position="164"/>
    </location>
</feature>
<keyword evidence="2" id="KW-0489">Methyltransferase</keyword>
<dbReference type="InterPro" id="IPR029063">
    <property type="entry name" value="SAM-dependent_MTases_sf"/>
</dbReference>
<feature type="non-terminal residue" evidence="2">
    <location>
        <position position="1"/>
    </location>
</feature>
<dbReference type="EMBL" id="DVLF01000040">
    <property type="protein sequence ID" value="HIT49623.1"/>
    <property type="molecule type" value="Genomic_DNA"/>
</dbReference>
<name>A0A9D1KJ98_9MOLU</name>
<accession>A0A9D1KJ98</accession>
<protein>
    <submittedName>
        <fullName evidence="2">N-6 DNA methylase</fullName>
    </submittedName>
</protein>
<proteinExistence type="predicted"/>
<dbReference type="AlphaFoldDB" id="A0A9D1KJ98"/>
<dbReference type="Gene3D" id="3.40.50.150">
    <property type="entry name" value="Vaccinia Virus protein VP39"/>
    <property type="match status" value="1"/>
</dbReference>
<comment type="caution">
    <text evidence="2">The sequence shown here is derived from an EMBL/GenBank/DDBJ whole genome shotgun (WGS) entry which is preliminary data.</text>
</comment>
<dbReference type="GO" id="GO:0003677">
    <property type="term" value="F:DNA binding"/>
    <property type="evidence" value="ECO:0007669"/>
    <property type="project" value="InterPro"/>
</dbReference>
<dbReference type="Proteomes" id="UP000886758">
    <property type="component" value="Unassembled WGS sequence"/>
</dbReference>
<dbReference type="Pfam" id="PF02384">
    <property type="entry name" value="N6_Mtase"/>
    <property type="match status" value="1"/>
</dbReference>
<evidence type="ECO:0000313" key="3">
    <source>
        <dbReference type="Proteomes" id="UP000886758"/>
    </source>
</evidence>
<dbReference type="InterPro" id="IPR003356">
    <property type="entry name" value="DNA_methylase_A-5"/>
</dbReference>
<organism evidence="2 3">
    <name type="scientific">Candidatus Pelethenecus faecipullorum</name>
    <dbReference type="NCBI Taxonomy" id="2840900"/>
    <lineage>
        <taxon>Bacteria</taxon>
        <taxon>Bacillati</taxon>
        <taxon>Mycoplasmatota</taxon>
        <taxon>Mollicutes</taxon>
        <taxon>Candidatus Pelethenecus</taxon>
    </lineage>
</organism>
<dbReference type="GO" id="GO:0032259">
    <property type="term" value="P:methylation"/>
    <property type="evidence" value="ECO:0007669"/>
    <property type="project" value="UniProtKB-KW"/>
</dbReference>
<reference evidence="2" key="1">
    <citation type="submission" date="2020-10" db="EMBL/GenBank/DDBJ databases">
        <authorList>
            <person name="Gilroy R."/>
        </authorList>
    </citation>
    <scope>NUCLEOTIDE SEQUENCE</scope>
    <source>
        <strain evidence="2">ChiW17-6978</strain>
    </source>
</reference>
<dbReference type="GO" id="GO:0008170">
    <property type="term" value="F:N-methyltransferase activity"/>
    <property type="evidence" value="ECO:0007669"/>
    <property type="project" value="InterPro"/>
</dbReference>
<evidence type="ECO:0000313" key="2">
    <source>
        <dbReference type="EMBL" id="HIT49623.1"/>
    </source>
</evidence>
<sequence>MMTKLTSLVSDLLNLRVEIFLQDSLTLAMRDLDFIIFDMPNATSESTYFPYQAILHYKAMLRPNGAIIGIVGNDFFDHDDDQSFKKALLEDCSIIGLVELPDAMFVSKPKTIVVISKEKRDKKNCFMVKLPSFTDVKDFNESLLRIEAWFEKIIEVRKNNNGKNYGSKRR</sequence>
<keyword evidence="2" id="KW-0808">Transferase</keyword>
<reference evidence="2" key="2">
    <citation type="journal article" date="2021" name="PeerJ">
        <title>Extensive microbial diversity within the chicken gut microbiome revealed by metagenomics and culture.</title>
        <authorList>
            <person name="Gilroy R."/>
            <person name="Ravi A."/>
            <person name="Getino M."/>
            <person name="Pursley I."/>
            <person name="Horton D.L."/>
            <person name="Alikhan N.F."/>
            <person name="Baker D."/>
            <person name="Gharbi K."/>
            <person name="Hall N."/>
            <person name="Watson M."/>
            <person name="Adriaenssens E.M."/>
            <person name="Foster-Nyarko E."/>
            <person name="Jarju S."/>
            <person name="Secka A."/>
            <person name="Antonio M."/>
            <person name="Oren A."/>
            <person name="Chaudhuri R.R."/>
            <person name="La Ragione R."/>
            <person name="Hildebrand F."/>
            <person name="Pallen M.J."/>
        </authorList>
    </citation>
    <scope>NUCLEOTIDE SEQUENCE</scope>
    <source>
        <strain evidence="2">ChiW17-6978</strain>
    </source>
</reference>
<gene>
    <name evidence="2" type="ORF">IAD46_01220</name>
</gene>
<evidence type="ECO:0000259" key="1">
    <source>
        <dbReference type="Pfam" id="PF02384"/>
    </source>
</evidence>